<dbReference type="SUPFAM" id="SSF81296">
    <property type="entry name" value="E set domains"/>
    <property type="match status" value="1"/>
</dbReference>
<evidence type="ECO:0000256" key="18">
    <source>
        <dbReference type="ARBA" id="ARBA00022825"/>
    </source>
</evidence>
<keyword evidence="24" id="KW-0564">Palmitate</keyword>
<dbReference type="PRINTS" id="PR00798">
    <property type="entry name" value="TOGAVIRIN"/>
</dbReference>
<evidence type="ECO:0000256" key="27">
    <source>
        <dbReference type="ARBA" id="ARBA00023200"/>
    </source>
</evidence>
<evidence type="ECO:0000256" key="24">
    <source>
        <dbReference type="ARBA" id="ARBA00023139"/>
    </source>
</evidence>
<dbReference type="InterPro" id="IPR000936">
    <property type="entry name" value="Alpha_E2_glycop"/>
</dbReference>
<evidence type="ECO:0000256" key="30">
    <source>
        <dbReference type="ARBA" id="ARBA00033029"/>
    </source>
</evidence>
<sequence length="1363" mass="148212">MPPFGAHVHDNTVPVSAQLYGNQRKTHRALRLTLIFTALQAAAKATMYRSPFPPQRPYAARNRTMALQPYRPRMQRPPPIVPYAMNMLTNQLSALQMQVSRLAATRIAPKQPRRFPRKTPLGKPQTKISSSASNRRNARRNKNGKQQPPKKTDQKKPKDQQRGRPGKDVRIAISKVKDSTFEVKHEGGTTGFAVLIGRRVFKPAHVRGKIDHPDLANLRFDRAQDMDLEVAEVPKSMRDLAAKPAAMLDGVYNWKKGTIRVTDNEILDTSGRGAPGDSGSAITDNEGRVVGIILGGGRDGDRTRLSVVSFDKKLKAQEIVYSEATPWSVLPLMLALPAIAYACTFNGTPFDCSNPDCTACCIFSNQDKALSLLTENVEADGYWDLLLAVTDCNSGRQKRGINPTPYDSRVLSAHAVTTPYMSYCPDCGHGGCISPIGIDEVSSSGSNSILRVRTGSQFGVNAKGKAAGEMSLRYLTPEGLAAATDNSRARFSTSARCEILQAIGHYVLVKCPSGNSLTLAVSLDGTRHSCTIHHHHTHAKRFAREKSRGHHLSVASQPCVRYSRVPKKKKNFLVHVYEPLPVTVTVSSVIKCNQSKCVATVPAGHTLSFTKKCKTGSASNESYTSDTNFTCAQGKYTQLTLRGKLPHLMSTGLPKGNTTVAKAAVPYPFPPETTVCRISVAQLPRIDLEGTDLILTGTAPYAVMLTVRNLGFHSNASMEWVTGDYSIRIPISPQGTEIRWGNNEPQHYWLSLKYASGTANAYPWELLIHHIEYHPEWAWGFLALICLLIALSACACSCACKKARYNIIATKFNPTAPPVTGLVAALCCIPGVKAETPYFDIVAYLWTNNKTAFALQFLAPVAAILIVTYIIRHVKLCCKPFLGKTGWLLAIAALVLAQKCTAYEHTITVPMDPKAPTYEAIVDRQGYEPVKLTVTVNYTIITPTTALEYWTCKGEPVVEPPHVGCCKTVTCPNKLRTLDAFKDKATADRHCDVHTHVYPLVWGAAKCFCSTENTQLSAVAATVSEFCEHETERAEAYSVHSSTVSAELEIKFGEHSLNFHAYVDGLTVTQSNGVKLIAGPISTDYTPFDSKVVRLGAEIYNYDWPPYGAGYPGTFGDIQSRATNYKKPGDLYANLGIELLQPSNDHVHVAFTHSSSGLVRWLRDAPKPLSVVAPHGCEIKAKPIVALNCGVGLVPLSINIPDGKFTRKVVDPKPSALSCTVSSCQYGVDYGGAASVTFEGHDNGKCGVHSTTPGVTVMVQVVTVTPGNNQLKTSFSAPNPEVSFTLEICEATTTCAGKCTPPKEHITASKPRHDNDVGSYVSGPAMYWAGGTIAVIVVLVVIGAIIACAIQCHRKNSIRVVKG</sequence>
<keyword evidence="25" id="KW-1015">Disulfide bond</keyword>
<evidence type="ECO:0000256" key="20">
    <source>
        <dbReference type="ARBA" id="ARBA00022870"/>
    </source>
</evidence>
<feature type="transmembrane region" description="Helical" evidence="34">
    <location>
        <begin position="777"/>
        <end position="800"/>
    </location>
</feature>
<dbReference type="GO" id="GO:0019062">
    <property type="term" value="P:virion attachment to host cell"/>
    <property type="evidence" value="ECO:0007669"/>
    <property type="project" value="UniProtKB-KW"/>
</dbReference>
<evidence type="ECO:0000256" key="26">
    <source>
        <dbReference type="ARBA" id="ARBA00023180"/>
    </source>
</evidence>
<dbReference type="GO" id="GO:0004252">
    <property type="term" value="F:serine-type endopeptidase activity"/>
    <property type="evidence" value="ECO:0007669"/>
    <property type="project" value="InterPro"/>
</dbReference>
<evidence type="ECO:0000256" key="22">
    <source>
        <dbReference type="ARBA" id="ARBA00022989"/>
    </source>
</evidence>
<feature type="active site" description="Charge relay system" evidence="32">
    <location>
        <position position="278"/>
    </location>
</feature>
<evidence type="ECO:0000256" key="16">
    <source>
        <dbReference type="ARBA" id="ARBA00022801"/>
    </source>
</evidence>
<keyword evidence="29" id="KW-1160">Virus entry into host cell</keyword>
<dbReference type="Gene3D" id="2.60.98.10">
    <property type="entry name" value="Tick-borne Encephalitis virus Glycoprotein, domain 1"/>
    <property type="match status" value="3"/>
</dbReference>
<feature type="transmembrane region" description="Helical" evidence="34">
    <location>
        <begin position="852"/>
        <end position="869"/>
    </location>
</feature>
<evidence type="ECO:0000256" key="17">
    <source>
        <dbReference type="ARBA" id="ARBA00022804"/>
    </source>
</evidence>
<dbReference type="Gene3D" id="2.60.40.4310">
    <property type="entry name" value="Alphavirus E2 glycoprotein, domain B"/>
    <property type="match status" value="1"/>
</dbReference>
<feature type="active site" description="Charge relay system" evidence="32">
    <location>
        <position position="205"/>
    </location>
</feature>
<evidence type="ECO:0000256" key="32">
    <source>
        <dbReference type="PIRSR" id="PIRSR600936-1"/>
    </source>
</evidence>
<dbReference type="GO" id="GO:0039654">
    <property type="term" value="P:fusion of virus membrane with host endosome membrane"/>
    <property type="evidence" value="ECO:0007669"/>
    <property type="project" value="UniProtKB-KW"/>
</dbReference>
<dbReference type="InterPro" id="IPR002533">
    <property type="entry name" value="Alpha_E3_glycop"/>
</dbReference>
<evidence type="ECO:0000256" key="8">
    <source>
        <dbReference type="ARBA" id="ARBA00022506"/>
    </source>
</evidence>
<dbReference type="GO" id="GO:0039619">
    <property type="term" value="C:T=4 icosahedral viral capsid"/>
    <property type="evidence" value="ECO:0007669"/>
    <property type="project" value="UniProtKB-KW"/>
</dbReference>
<keyword evidence="20" id="KW-1043">Host membrane</keyword>
<keyword evidence="14" id="KW-0645">Protease</keyword>
<keyword evidence="9" id="KW-1170">Fusion of virus membrane with host endosomal membrane</keyword>
<evidence type="ECO:0000256" key="1">
    <source>
        <dbReference type="ARBA" id="ARBA00000840"/>
    </source>
</evidence>
<comment type="catalytic activity">
    <reaction evidence="1">
        <text>Autocatalytic release of the core protein from the N-terminus of the togavirus structural polyprotein by hydrolysis of a -Trp-|-Ser- bond.</text>
        <dbReference type="EC" id="3.4.21.90"/>
    </reaction>
</comment>
<dbReference type="Gene3D" id="2.60.40.3200">
    <property type="entry name" value="Alphavirus E2 glycoprotein, A domain"/>
    <property type="match status" value="1"/>
</dbReference>
<keyword evidence="17" id="KW-1161">Viral attachment to host cell</keyword>
<dbReference type="GO" id="GO:0006508">
    <property type="term" value="P:proteolysis"/>
    <property type="evidence" value="ECO:0007669"/>
    <property type="project" value="UniProtKB-KW"/>
</dbReference>
<keyword evidence="26" id="KW-0325">Glycoprotein</keyword>
<keyword evidence="22 34" id="KW-1133">Transmembrane helix</keyword>
<evidence type="ECO:0000256" key="21">
    <source>
        <dbReference type="ARBA" id="ARBA00022973"/>
    </source>
</evidence>
<dbReference type="InterPro" id="IPR042306">
    <property type="entry name" value="Alphavir_E2_C"/>
</dbReference>
<evidence type="ECO:0000256" key="13">
    <source>
        <dbReference type="ARBA" id="ARBA00022595"/>
    </source>
</evidence>
<dbReference type="EMBL" id="MG600128">
    <property type="protein sequence ID" value="AVM87430.1"/>
    <property type="molecule type" value="Genomic_RNA"/>
</dbReference>
<evidence type="ECO:0000256" key="2">
    <source>
        <dbReference type="ARBA" id="ARBA00004192"/>
    </source>
</evidence>
<keyword evidence="11" id="KW-0167">Capsid protein</keyword>
<reference evidence="36" key="1">
    <citation type="journal article" date="2018" name="Nature">
        <title>The evolutionary history of vertebrate RNA viruses.</title>
        <authorList>
            <person name="Shi M."/>
            <person name="Lin X.D."/>
            <person name="Chen X."/>
            <person name="Tian J.H."/>
            <person name="Chen L.J."/>
            <person name="Li K."/>
            <person name="Wang W."/>
            <person name="Eden J.S."/>
            <person name="Shen J.J."/>
            <person name="Liu L."/>
            <person name="Holmes E.C."/>
            <person name="Zhang Y.Z."/>
        </authorList>
    </citation>
    <scope>NUCLEOTIDE SEQUENCE</scope>
    <source>
        <strain evidence="36">DHMMS24479</strain>
    </source>
</reference>
<feature type="region of interest" description="Disordered" evidence="33">
    <location>
        <begin position="105"/>
        <end position="172"/>
    </location>
</feature>
<keyword evidence="21" id="KW-1144">T=4 icosahedral capsid protein</keyword>
<dbReference type="Gene3D" id="1.10.287.2230">
    <property type="match status" value="1"/>
</dbReference>
<proteinExistence type="predicted"/>
<dbReference type="SUPFAM" id="SSF56983">
    <property type="entry name" value="Viral glycoprotein, central and dimerisation domains"/>
    <property type="match status" value="1"/>
</dbReference>
<keyword evidence="10" id="KW-1032">Host cell membrane</keyword>
<keyword evidence="16" id="KW-0378">Hydrolase</keyword>
<keyword evidence="18" id="KW-0720">Serine protease</keyword>
<keyword evidence="23 34" id="KW-0472">Membrane</keyword>
<dbReference type="Pfam" id="PF00944">
    <property type="entry name" value="Peptidase_S3"/>
    <property type="match status" value="1"/>
</dbReference>
<evidence type="ECO:0000256" key="14">
    <source>
        <dbReference type="ARBA" id="ARBA00022670"/>
    </source>
</evidence>
<dbReference type="Pfam" id="PF00943">
    <property type="entry name" value="Alpha_E2_glycop"/>
    <property type="match status" value="1"/>
</dbReference>
<evidence type="ECO:0000256" key="4">
    <source>
        <dbReference type="ARBA" id="ARBA00004402"/>
    </source>
</evidence>
<evidence type="ECO:0000256" key="15">
    <source>
        <dbReference type="ARBA" id="ARBA00022692"/>
    </source>
</evidence>
<keyword evidence="12" id="KW-0945">Host-virus interaction</keyword>
<dbReference type="Pfam" id="PF01563">
    <property type="entry name" value="Alpha_E3_glycop"/>
    <property type="match status" value="1"/>
</dbReference>
<dbReference type="InterPro" id="IPR042304">
    <property type="entry name" value="Alphavir_E2_A"/>
</dbReference>
<evidence type="ECO:0000256" key="9">
    <source>
        <dbReference type="ARBA" id="ARBA00022510"/>
    </source>
</evidence>
<evidence type="ECO:0000256" key="7">
    <source>
        <dbReference type="ARBA" id="ARBA00014555"/>
    </source>
</evidence>
<evidence type="ECO:0000256" key="34">
    <source>
        <dbReference type="SAM" id="Phobius"/>
    </source>
</evidence>
<keyword evidence="27" id="KW-1035">Host cytoplasm</keyword>
<comment type="subcellular location">
    <subcellularLocation>
        <location evidence="6">Host cell membrane</location>
        <topology evidence="6">Multi-pass membrane protein</topology>
    </subcellularLocation>
    <subcellularLocation>
        <location evidence="4">Host cell membrane</location>
        <topology evidence="4">Single-pass type I membrane protein</topology>
    </subcellularLocation>
    <subcellularLocation>
        <location evidence="2">Host cytoplasm</location>
    </subcellularLocation>
    <subcellularLocation>
        <location evidence="3">Virion membrane</location>
        <topology evidence="3">Multi-pass membrane protein</topology>
    </subcellularLocation>
    <subcellularLocation>
        <location evidence="5">Virion membrane</location>
        <topology evidence="5">Single-pass type I membrane protein</topology>
    </subcellularLocation>
</comment>
<keyword evidence="13" id="KW-1162">Viral penetration into host cytoplasm</keyword>
<evidence type="ECO:0000256" key="19">
    <source>
        <dbReference type="ARBA" id="ARBA00022844"/>
    </source>
</evidence>
<evidence type="ECO:0000256" key="3">
    <source>
        <dbReference type="ARBA" id="ARBA00004385"/>
    </source>
</evidence>
<dbReference type="GO" id="GO:0055036">
    <property type="term" value="C:virion membrane"/>
    <property type="evidence" value="ECO:0007669"/>
    <property type="project" value="UniProtKB-SubCell"/>
</dbReference>
<evidence type="ECO:0000256" key="29">
    <source>
        <dbReference type="ARBA" id="ARBA00023296"/>
    </source>
</evidence>
<evidence type="ECO:0000313" key="36">
    <source>
        <dbReference type="EMBL" id="AVM87430.1"/>
    </source>
</evidence>
<evidence type="ECO:0000256" key="33">
    <source>
        <dbReference type="SAM" id="MobiDB-lite"/>
    </source>
</evidence>
<dbReference type="InterPro" id="IPR000930">
    <property type="entry name" value="Peptidase_S3"/>
</dbReference>
<comment type="subunit">
    <text evidence="31">The precursor of protein E3/E2 and E1 form a heterodimer shortly after synthesis.</text>
</comment>
<feature type="transmembrane region" description="Helical" evidence="34">
    <location>
        <begin position="1325"/>
        <end position="1350"/>
    </location>
</feature>
<evidence type="ECO:0000256" key="5">
    <source>
        <dbReference type="ARBA" id="ARBA00004563"/>
    </source>
</evidence>
<evidence type="ECO:0000256" key="23">
    <source>
        <dbReference type="ARBA" id="ARBA00023136"/>
    </source>
</evidence>
<dbReference type="GO" id="GO:0020002">
    <property type="term" value="C:host cell plasma membrane"/>
    <property type="evidence" value="ECO:0007669"/>
    <property type="project" value="UniProtKB-SubCell"/>
</dbReference>
<organism evidence="36">
    <name type="scientific">Wenling hagfish alphavirus</name>
    <dbReference type="NCBI Taxonomy" id="2116463"/>
    <lineage>
        <taxon>Viruses</taxon>
        <taxon>Riboviria</taxon>
        <taxon>Orthornavirae</taxon>
        <taxon>Kitrinoviricota</taxon>
        <taxon>Alsuviricetes</taxon>
        <taxon>Martellivirales</taxon>
        <taxon>Togaviridae</taxon>
        <taxon>Alphavirus</taxon>
    </lineage>
</organism>
<dbReference type="InterPro" id="IPR042305">
    <property type="entry name" value="Alphavir_E2_B"/>
</dbReference>
<feature type="compositionally biased region" description="Basic and acidic residues" evidence="33">
    <location>
        <begin position="150"/>
        <end position="172"/>
    </location>
</feature>
<dbReference type="GO" id="GO:0046718">
    <property type="term" value="P:symbiont entry into host cell"/>
    <property type="evidence" value="ECO:0007669"/>
    <property type="project" value="UniProtKB-KW"/>
</dbReference>
<dbReference type="SUPFAM" id="SSF50494">
    <property type="entry name" value="Trypsin-like serine proteases"/>
    <property type="match status" value="1"/>
</dbReference>
<evidence type="ECO:0000256" key="10">
    <source>
        <dbReference type="ARBA" id="ARBA00022511"/>
    </source>
</evidence>
<keyword evidence="15 34" id="KW-0812">Transmembrane</keyword>
<dbReference type="InterPro" id="IPR038055">
    <property type="entry name" value="Glycoprot_E_dimer_dom"/>
</dbReference>
<name>A0A2P1GN76_9VIRU</name>
<evidence type="ECO:0000256" key="31">
    <source>
        <dbReference type="ARBA" id="ARBA00038810"/>
    </source>
</evidence>
<dbReference type="Gene3D" id="2.60.40.350">
    <property type="match status" value="1"/>
</dbReference>
<evidence type="ECO:0000256" key="12">
    <source>
        <dbReference type="ARBA" id="ARBA00022581"/>
    </source>
</evidence>
<dbReference type="InterPro" id="IPR009003">
    <property type="entry name" value="Peptidase_S1_PA"/>
</dbReference>
<dbReference type="Gene3D" id="2.60.40.2400">
    <property type="entry name" value="Alphavirus E2 glycoprotein, domain C"/>
    <property type="match status" value="1"/>
</dbReference>
<dbReference type="PROSITE" id="PS51690">
    <property type="entry name" value="ALPHAVIRUS_CP"/>
    <property type="match status" value="1"/>
</dbReference>
<dbReference type="InterPro" id="IPR000336">
    <property type="entry name" value="Flavivir/Alphavir_Ig-like_sf"/>
</dbReference>
<dbReference type="InterPro" id="IPR036253">
    <property type="entry name" value="Glycoprot_cen/dimer_sf"/>
</dbReference>
<feature type="domain" description="Peptidase S3" evidence="35">
    <location>
        <begin position="179"/>
        <end position="327"/>
    </location>
</feature>
<evidence type="ECO:0000256" key="11">
    <source>
        <dbReference type="ARBA" id="ARBA00022561"/>
    </source>
</evidence>
<accession>A0A2P1GN76</accession>
<keyword evidence="19" id="KW-0946">Virion</keyword>
<dbReference type="GO" id="GO:0030430">
    <property type="term" value="C:host cell cytoplasm"/>
    <property type="evidence" value="ECO:0007669"/>
    <property type="project" value="UniProtKB-SubCell"/>
</dbReference>
<keyword evidence="8" id="KW-1168">Fusion of virus membrane with host membrane</keyword>
<protein>
    <recommendedName>
        <fullName evidence="7">Structural polyprotein</fullName>
    </recommendedName>
    <alternativeName>
        <fullName evidence="30">p130</fullName>
    </alternativeName>
</protein>
<evidence type="ECO:0000256" key="25">
    <source>
        <dbReference type="ARBA" id="ARBA00023157"/>
    </source>
</evidence>
<evidence type="ECO:0000256" key="28">
    <source>
        <dbReference type="ARBA" id="ARBA00023288"/>
    </source>
</evidence>
<keyword evidence="28" id="KW-0449">Lipoprotein</keyword>
<evidence type="ECO:0000259" key="35">
    <source>
        <dbReference type="PROSITE" id="PS51690"/>
    </source>
</evidence>
<dbReference type="InterPro" id="IPR043504">
    <property type="entry name" value="Peptidase_S1_PA_chymotrypsin"/>
</dbReference>
<dbReference type="Pfam" id="PF01589">
    <property type="entry name" value="Alpha_E1_glycop"/>
    <property type="match status" value="1"/>
</dbReference>
<evidence type="ECO:0000256" key="6">
    <source>
        <dbReference type="ARBA" id="ARBA00004598"/>
    </source>
</evidence>
<feature type="active site" description="Charge relay system" evidence="32">
    <location>
        <position position="227"/>
    </location>
</feature>
<dbReference type="InterPro" id="IPR002548">
    <property type="entry name" value="Alpha_E1_glycop"/>
</dbReference>
<dbReference type="Gene3D" id="2.40.10.10">
    <property type="entry name" value="Trypsin-like serine proteases"/>
    <property type="match status" value="2"/>
</dbReference>
<dbReference type="InterPro" id="IPR014756">
    <property type="entry name" value="Ig_E-set"/>
</dbReference>
<dbReference type="GO" id="GO:0005198">
    <property type="term" value="F:structural molecule activity"/>
    <property type="evidence" value="ECO:0007669"/>
    <property type="project" value="InterPro"/>
</dbReference>